<feature type="signal peptide" evidence="1">
    <location>
        <begin position="1"/>
        <end position="18"/>
    </location>
</feature>
<name>A0ABT1KVI6_9ACTN</name>
<dbReference type="EMBL" id="JANARS010000002">
    <property type="protein sequence ID" value="MCP3421043.1"/>
    <property type="molecule type" value="Genomic_DNA"/>
</dbReference>
<gene>
    <name evidence="2" type="ORF">NCI01_04480</name>
</gene>
<dbReference type="RefSeq" id="WP_254180282.1">
    <property type="nucleotide sequence ID" value="NZ_JANARS010000002.1"/>
</dbReference>
<reference evidence="2 3" key="1">
    <citation type="submission" date="2022-06" db="EMBL/GenBank/DDBJ databases">
        <authorList>
            <person name="So Y."/>
        </authorList>
    </citation>
    <scope>NUCLEOTIDE SEQUENCE [LARGE SCALE GENOMIC DNA]</scope>
    <source>
        <strain evidence="2 3">STR3</strain>
    </source>
</reference>
<evidence type="ECO:0008006" key="4">
    <source>
        <dbReference type="Google" id="ProtNLM"/>
    </source>
</evidence>
<feature type="chain" id="PRO_5045170005" description="Secreted protein" evidence="1">
    <location>
        <begin position="19"/>
        <end position="218"/>
    </location>
</feature>
<organism evidence="2 3">
    <name type="scientific">Nocardioides pinisoli</name>
    <dbReference type="NCBI Taxonomy" id="2950279"/>
    <lineage>
        <taxon>Bacteria</taxon>
        <taxon>Bacillati</taxon>
        <taxon>Actinomycetota</taxon>
        <taxon>Actinomycetes</taxon>
        <taxon>Propionibacteriales</taxon>
        <taxon>Nocardioidaceae</taxon>
        <taxon>Nocardioides</taxon>
    </lineage>
</organism>
<evidence type="ECO:0000313" key="3">
    <source>
        <dbReference type="Proteomes" id="UP001204524"/>
    </source>
</evidence>
<keyword evidence="1" id="KW-0732">Signal</keyword>
<evidence type="ECO:0000256" key="1">
    <source>
        <dbReference type="SAM" id="SignalP"/>
    </source>
</evidence>
<proteinExistence type="predicted"/>
<keyword evidence="3" id="KW-1185">Reference proteome</keyword>
<sequence>MNSLVTRALVLAAGIACAVPAAAVADRPPEVDQSLLVPSTLDSAFAPFTCRLRPTGPVCTGERHLDSGWAPVDLPCHVPLHNRYVSDRWSTRYYDHDYLNYDRRVRMHDVDHFSTSPGGPTSATITSHVRFFEPFAVPGDASTTTVVTTGTIWDVGPVGGPSILRVVGTSVEPPGEVGTFTGHVTRDGVTTRYEDASLDEAMSEDDLFEAVCRATTGG</sequence>
<dbReference type="Proteomes" id="UP001204524">
    <property type="component" value="Unassembled WGS sequence"/>
</dbReference>
<comment type="caution">
    <text evidence="2">The sequence shown here is derived from an EMBL/GenBank/DDBJ whole genome shotgun (WGS) entry which is preliminary data.</text>
</comment>
<protein>
    <recommendedName>
        <fullName evidence="4">Secreted protein</fullName>
    </recommendedName>
</protein>
<accession>A0ABT1KVI6</accession>
<evidence type="ECO:0000313" key="2">
    <source>
        <dbReference type="EMBL" id="MCP3421043.1"/>
    </source>
</evidence>